<reference evidence="4" key="1">
    <citation type="journal article" date="2019" name="Int. J. Syst. Evol. Microbiol.">
        <title>The Global Catalogue of Microorganisms (GCM) 10K type strain sequencing project: providing services to taxonomists for standard genome sequencing and annotation.</title>
        <authorList>
            <consortium name="The Broad Institute Genomics Platform"/>
            <consortium name="The Broad Institute Genome Sequencing Center for Infectious Disease"/>
            <person name="Wu L."/>
            <person name="Ma J."/>
        </authorList>
    </citation>
    <scope>NUCLEOTIDE SEQUENCE [LARGE SCALE GENOMIC DNA]</scope>
    <source>
        <strain evidence="4">CGMCC 1.15277</strain>
    </source>
</reference>
<feature type="domain" description="DUF2231" evidence="2">
    <location>
        <begin position="54"/>
        <end position="178"/>
    </location>
</feature>
<sequence length="184" mass="18603">MSLTKKTESPLSPLLLDLEQNTALDGGVALLQPALDSLSSKDGIGGVLRGKQMGHALHPVMVQLPLGTFMSAAPLDVTGADRSGRSAQLLTGVGLASVLPSILTGLAELATASSEEKRVGIVHAGANAIGAVLQVGALRQRARGRRRTAAACSLASVTALSVGGYLGGHLSVARKVGSHDPVFG</sequence>
<dbReference type="Proteomes" id="UP001596266">
    <property type="component" value="Unassembled WGS sequence"/>
</dbReference>
<dbReference type="EMBL" id="JBHSUA010000018">
    <property type="protein sequence ID" value="MFC6397050.1"/>
    <property type="molecule type" value="Genomic_DNA"/>
</dbReference>
<dbReference type="InterPro" id="IPR019251">
    <property type="entry name" value="DUF2231_TM"/>
</dbReference>
<feature type="transmembrane region" description="Helical" evidence="1">
    <location>
        <begin position="119"/>
        <end position="138"/>
    </location>
</feature>
<organism evidence="3 4">
    <name type="scientific">Luteococcus sanguinis</name>
    <dbReference type="NCBI Taxonomy" id="174038"/>
    <lineage>
        <taxon>Bacteria</taxon>
        <taxon>Bacillati</taxon>
        <taxon>Actinomycetota</taxon>
        <taxon>Actinomycetes</taxon>
        <taxon>Propionibacteriales</taxon>
        <taxon>Propionibacteriaceae</taxon>
        <taxon>Luteococcus</taxon>
    </lineage>
</organism>
<dbReference type="Pfam" id="PF09990">
    <property type="entry name" value="DUF2231"/>
    <property type="match status" value="1"/>
</dbReference>
<keyword evidence="1" id="KW-0472">Membrane</keyword>
<protein>
    <submittedName>
        <fullName evidence="3">DUF2231 domain-containing protein</fullName>
    </submittedName>
</protein>
<comment type="caution">
    <text evidence="3">The sequence shown here is derived from an EMBL/GenBank/DDBJ whole genome shotgun (WGS) entry which is preliminary data.</text>
</comment>
<evidence type="ECO:0000313" key="3">
    <source>
        <dbReference type="EMBL" id="MFC6397050.1"/>
    </source>
</evidence>
<name>A0ABW1X0P0_9ACTN</name>
<feature type="transmembrane region" description="Helical" evidence="1">
    <location>
        <begin position="89"/>
        <end position="107"/>
    </location>
</feature>
<evidence type="ECO:0000313" key="4">
    <source>
        <dbReference type="Proteomes" id="UP001596266"/>
    </source>
</evidence>
<dbReference type="RefSeq" id="WP_343884753.1">
    <property type="nucleotide sequence ID" value="NZ_BAAAKI010000003.1"/>
</dbReference>
<evidence type="ECO:0000259" key="2">
    <source>
        <dbReference type="Pfam" id="PF09990"/>
    </source>
</evidence>
<gene>
    <name evidence="3" type="ORF">ACFP57_08670</name>
</gene>
<keyword evidence="1" id="KW-0812">Transmembrane</keyword>
<keyword evidence="4" id="KW-1185">Reference proteome</keyword>
<evidence type="ECO:0000256" key="1">
    <source>
        <dbReference type="SAM" id="Phobius"/>
    </source>
</evidence>
<proteinExistence type="predicted"/>
<keyword evidence="1" id="KW-1133">Transmembrane helix</keyword>
<accession>A0ABW1X0P0</accession>